<keyword evidence="8 14" id="KW-0012">Acyltransferase</keyword>
<evidence type="ECO:0000256" key="7">
    <source>
        <dbReference type="ARBA" id="ARBA00022823"/>
    </source>
</evidence>
<keyword evidence="7" id="KW-0450">Lipoyl</keyword>
<evidence type="ECO:0000256" key="12">
    <source>
        <dbReference type="ARBA" id="ARBA00048370"/>
    </source>
</evidence>
<comment type="similarity">
    <text evidence="2">Belongs to the 2-oxoacid dehydrogenase family.</text>
</comment>
<comment type="subunit">
    <text evidence="3">Forms a 24-polypeptide structural core with octahedral symmetry.</text>
</comment>
<evidence type="ECO:0000256" key="2">
    <source>
        <dbReference type="ARBA" id="ARBA00007317"/>
    </source>
</evidence>
<feature type="domain" description="2-oxoacid dehydrogenase acyltransferase catalytic" evidence="13">
    <location>
        <begin position="24"/>
        <end position="246"/>
    </location>
</feature>
<evidence type="ECO:0000259" key="13">
    <source>
        <dbReference type="Pfam" id="PF00198"/>
    </source>
</evidence>
<dbReference type="RefSeq" id="WP_184067656.1">
    <property type="nucleotide sequence ID" value="NZ_JACHNZ010000015.1"/>
</dbReference>
<dbReference type="InterPro" id="IPR050743">
    <property type="entry name" value="2-oxoacid_DH_E2_comp"/>
</dbReference>
<evidence type="ECO:0000256" key="1">
    <source>
        <dbReference type="ARBA" id="ARBA00001938"/>
    </source>
</evidence>
<dbReference type="GO" id="GO:0004742">
    <property type="term" value="F:dihydrolipoyllysine-residue acetyltransferase activity"/>
    <property type="evidence" value="ECO:0007669"/>
    <property type="project" value="UniProtKB-EC"/>
</dbReference>
<protein>
    <recommendedName>
        <fullName evidence="5">Dihydrolipoyllysine-residue acetyltransferase component of pyruvate dehydrogenase complex</fullName>
        <ecNumber evidence="4">2.3.1.12</ecNumber>
    </recommendedName>
    <alternativeName>
        <fullName evidence="10">Dihydrolipoamide acetyltransferase component of pyruvate dehydrogenase complex</fullName>
    </alternativeName>
    <alternativeName>
        <fullName evidence="11">E2</fullName>
    </alternativeName>
</protein>
<dbReference type="SUPFAM" id="SSF52777">
    <property type="entry name" value="CoA-dependent acyltransferases"/>
    <property type="match status" value="1"/>
</dbReference>
<dbReference type="Proteomes" id="UP000566324">
    <property type="component" value="Unassembled WGS sequence"/>
</dbReference>
<dbReference type="PANTHER" id="PTHR43178:SF2">
    <property type="entry name" value="DIHYDROLIPOYLLYSINE-RESIDUE ACETYLTRANSFERASE COMPONENT OF PYRUVATE DEHYDROGENASE COMPLEX"/>
    <property type="match status" value="1"/>
</dbReference>
<evidence type="ECO:0000256" key="6">
    <source>
        <dbReference type="ARBA" id="ARBA00022679"/>
    </source>
</evidence>
<name>A0A7W7B0U7_9SPHN</name>
<evidence type="ECO:0000313" key="15">
    <source>
        <dbReference type="Proteomes" id="UP000566324"/>
    </source>
</evidence>
<evidence type="ECO:0000256" key="5">
    <source>
        <dbReference type="ARBA" id="ARBA00016300"/>
    </source>
</evidence>
<keyword evidence="6 14" id="KW-0808">Transferase</keyword>
<dbReference type="AlphaFoldDB" id="A0A7W7B0U7"/>
<evidence type="ECO:0000256" key="8">
    <source>
        <dbReference type="ARBA" id="ARBA00023315"/>
    </source>
</evidence>
<gene>
    <name evidence="14" type="ORF">GGQ98_001595</name>
</gene>
<keyword evidence="15" id="KW-1185">Reference proteome</keyword>
<dbReference type="GO" id="GO:0006086">
    <property type="term" value="P:pyruvate decarboxylation to acetyl-CoA"/>
    <property type="evidence" value="ECO:0007669"/>
    <property type="project" value="TreeGrafter"/>
</dbReference>
<dbReference type="InterPro" id="IPR023213">
    <property type="entry name" value="CAT-like_dom_sf"/>
</dbReference>
<reference evidence="14 15" key="1">
    <citation type="submission" date="2020-08" db="EMBL/GenBank/DDBJ databases">
        <title>Genomic Encyclopedia of Type Strains, Phase IV (KMG-IV): sequencing the most valuable type-strain genomes for metagenomic binning, comparative biology and taxonomic classification.</title>
        <authorList>
            <person name="Goeker M."/>
        </authorList>
    </citation>
    <scope>NUCLEOTIDE SEQUENCE [LARGE SCALE GENOMIC DNA]</scope>
    <source>
        <strain evidence="14 15">DSM 17328</strain>
    </source>
</reference>
<evidence type="ECO:0000256" key="4">
    <source>
        <dbReference type="ARBA" id="ARBA00013114"/>
    </source>
</evidence>
<dbReference type="GO" id="GO:0005737">
    <property type="term" value="C:cytoplasm"/>
    <property type="evidence" value="ECO:0007669"/>
    <property type="project" value="TreeGrafter"/>
</dbReference>
<dbReference type="InterPro" id="IPR001078">
    <property type="entry name" value="2-oxoacid_DH_actylTfrase"/>
</dbReference>
<comment type="caution">
    <text evidence="14">The sequence shown here is derived from an EMBL/GenBank/DDBJ whole genome shotgun (WGS) entry which is preliminary data.</text>
</comment>
<sequence length="251" mass="26735">MSTVAETLARLAPLPPSEFSEFGDVEVVPLTRYQQLSGAFLGRNWVTIPHVTHHDDIDIDGIGARKVAWEQAHPGAKLTPVVVLIKALAEALRGYPHFNASLGDDGKTLILKRYFNIGVAVDTPKGLLVPVIRGCDAKSLGEIATELTALSDKARTKGLSMSDMSGSSIALSSLGHIGGTAFTPIINAPDVAILGVSRNRSTPFPGDGGAIAWQTMLPLSLSYDHRVINGADAARFVRLLGELVNDDTLYQ</sequence>
<evidence type="ECO:0000313" key="14">
    <source>
        <dbReference type="EMBL" id="MBB4631978.1"/>
    </source>
</evidence>
<dbReference type="FunFam" id="3.30.559.10:FF:000004">
    <property type="entry name" value="Acetyltransferase component of pyruvate dehydrogenase complex"/>
    <property type="match status" value="1"/>
</dbReference>
<keyword evidence="14" id="KW-0670">Pyruvate</keyword>
<dbReference type="GO" id="GO:0031405">
    <property type="term" value="F:lipoic acid binding"/>
    <property type="evidence" value="ECO:0007669"/>
    <property type="project" value="TreeGrafter"/>
</dbReference>
<evidence type="ECO:0000256" key="3">
    <source>
        <dbReference type="ARBA" id="ARBA00011484"/>
    </source>
</evidence>
<dbReference type="Gene3D" id="3.30.559.10">
    <property type="entry name" value="Chloramphenicol acetyltransferase-like domain"/>
    <property type="match status" value="1"/>
</dbReference>
<dbReference type="Pfam" id="PF00198">
    <property type="entry name" value="2-oxoacid_dh"/>
    <property type="match status" value="1"/>
</dbReference>
<comment type="function">
    <text evidence="9">The pyruvate dehydrogenase complex catalyzes the overall conversion of pyruvate to acetyl-CoA and CO(2). It contains multiple copies of three enzymatic components: pyruvate dehydrogenase (E1), dihydrolipoamide acetyltransferase (E2) and lipoamide dehydrogenase (E3).</text>
</comment>
<comment type="catalytic activity">
    <reaction evidence="12">
        <text>N(6)-[(R)-dihydrolipoyl]-L-lysyl-[protein] + acetyl-CoA = N(6)-[(R)-S(8)-acetyldihydrolipoyl]-L-lysyl-[protein] + CoA</text>
        <dbReference type="Rhea" id="RHEA:17017"/>
        <dbReference type="Rhea" id="RHEA-COMP:10475"/>
        <dbReference type="Rhea" id="RHEA-COMP:10478"/>
        <dbReference type="ChEBI" id="CHEBI:57287"/>
        <dbReference type="ChEBI" id="CHEBI:57288"/>
        <dbReference type="ChEBI" id="CHEBI:83100"/>
        <dbReference type="ChEBI" id="CHEBI:83111"/>
        <dbReference type="EC" id="2.3.1.12"/>
    </reaction>
</comment>
<dbReference type="PANTHER" id="PTHR43178">
    <property type="entry name" value="DIHYDROLIPOAMIDE ACETYLTRANSFERASE COMPONENT OF PYRUVATE DEHYDROGENASE COMPLEX"/>
    <property type="match status" value="1"/>
</dbReference>
<organism evidence="14 15">
    <name type="scientific">Sphingosinicella soli</name>
    <dbReference type="NCBI Taxonomy" id="333708"/>
    <lineage>
        <taxon>Bacteria</taxon>
        <taxon>Pseudomonadati</taxon>
        <taxon>Pseudomonadota</taxon>
        <taxon>Alphaproteobacteria</taxon>
        <taxon>Sphingomonadales</taxon>
        <taxon>Sphingosinicellaceae</taxon>
        <taxon>Sphingosinicella</taxon>
    </lineage>
</organism>
<evidence type="ECO:0000256" key="9">
    <source>
        <dbReference type="ARBA" id="ARBA00025211"/>
    </source>
</evidence>
<accession>A0A7W7B0U7</accession>
<evidence type="ECO:0000256" key="10">
    <source>
        <dbReference type="ARBA" id="ARBA00029730"/>
    </source>
</evidence>
<proteinExistence type="inferred from homology"/>
<dbReference type="EC" id="2.3.1.12" evidence="4"/>
<comment type="cofactor">
    <cofactor evidence="1">
        <name>(R)-lipoate</name>
        <dbReference type="ChEBI" id="CHEBI:83088"/>
    </cofactor>
</comment>
<evidence type="ECO:0000256" key="11">
    <source>
        <dbReference type="ARBA" id="ARBA00031531"/>
    </source>
</evidence>
<dbReference type="EMBL" id="JACHNZ010000015">
    <property type="protein sequence ID" value="MBB4631978.1"/>
    <property type="molecule type" value="Genomic_DNA"/>
</dbReference>